<dbReference type="SMART" id="SM00327">
    <property type="entry name" value="VWA"/>
    <property type="match status" value="1"/>
</dbReference>
<evidence type="ECO:0000256" key="4">
    <source>
        <dbReference type="ARBA" id="ARBA00023136"/>
    </source>
</evidence>
<dbReference type="OrthoDB" id="6206554at2"/>
<feature type="transmembrane region" description="Helical" evidence="5">
    <location>
        <begin position="64"/>
        <end position="81"/>
    </location>
</feature>
<organism evidence="7 8">
    <name type="scientific">Hydrotalea sandarakina</name>
    <dbReference type="NCBI Taxonomy" id="1004304"/>
    <lineage>
        <taxon>Bacteria</taxon>
        <taxon>Pseudomonadati</taxon>
        <taxon>Bacteroidota</taxon>
        <taxon>Chitinophagia</taxon>
        <taxon>Chitinophagales</taxon>
        <taxon>Chitinophagaceae</taxon>
        <taxon>Hydrotalea</taxon>
    </lineage>
</organism>
<name>A0A2W7RMY6_9BACT</name>
<dbReference type="Pfam" id="PF07584">
    <property type="entry name" value="BatA"/>
    <property type="match status" value="1"/>
</dbReference>
<keyword evidence="8" id="KW-1185">Reference proteome</keyword>
<keyword evidence="1" id="KW-1003">Cell membrane</keyword>
<evidence type="ECO:0000313" key="8">
    <source>
        <dbReference type="Proteomes" id="UP000249720"/>
    </source>
</evidence>
<evidence type="ECO:0000313" key="7">
    <source>
        <dbReference type="EMBL" id="PZX62193.1"/>
    </source>
</evidence>
<feature type="transmembrane region" description="Helical" evidence="5">
    <location>
        <begin position="308"/>
        <end position="329"/>
    </location>
</feature>
<keyword evidence="4 5" id="KW-0472">Membrane</keyword>
<dbReference type="PROSITE" id="PS50234">
    <property type="entry name" value="VWFA"/>
    <property type="match status" value="1"/>
</dbReference>
<sequence length="334" mass="37171">MLSSWLQHTEFAYPWVLPLLLIIPYLIYWYIKTFHRQIPAVRITTTHFLKGTAGIKSNLKHLPFVLRLLALSAIIIALARPRQQFTKQQINGKGIDIILCIDISGSMTEQDFVPNRLEAAKKVAAEFVENRPGDEIGVVIFSSQSFTLCPLTVDHNAVLSQINNIQNGYLQEEGTAIGSGLATSVDRLRNSTNKSKVIILLTDGVDFGGQIPPDVALNMAKLYGIKVYTIGVGSNANRVDDNHNIINNSNSGPLDFNEGLLKQLAAETGGQYYHATNNAALQNIYKSIDGLEKSNITVTTYKRYTEQFQWFVLAALVLVVLEVLLRLTLLRKFP</sequence>
<feature type="domain" description="VWFA" evidence="6">
    <location>
        <begin position="96"/>
        <end position="288"/>
    </location>
</feature>
<comment type="caution">
    <text evidence="7">The sequence shown here is derived from an EMBL/GenBank/DDBJ whole genome shotgun (WGS) entry which is preliminary data.</text>
</comment>
<evidence type="ECO:0000259" key="6">
    <source>
        <dbReference type="PROSITE" id="PS50234"/>
    </source>
</evidence>
<dbReference type="SUPFAM" id="SSF53300">
    <property type="entry name" value="vWA-like"/>
    <property type="match status" value="1"/>
</dbReference>
<protein>
    <submittedName>
        <fullName evidence="7">Ca-activated chloride channel family protein</fullName>
    </submittedName>
</protein>
<dbReference type="PANTHER" id="PTHR22550">
    <property type="entry name" value="SPORE GERMINATION PROTEIN"/>
    <property type="match status" value="1"/>
</dbReference>
<dbReference type="Gene3D" id="3.40.50.410">
    <property type="entry name" value="von Willebrand factor, type A domain"/>
    <property type="match status" value="1"/>
</dbReference>
<evidence type="ECO:0000256" key="2">
    <source>
        <dbReference type="ARBA" id="ARBA00022692"/>
    </source>
</evidence>
<evidence type="ECO:0000256" key="5">
    <source>
        <dbReference type="SAM" id="Phobius"/>
    </source>
</evidence>
<dbReference type="InterPro" id="IPR024163">
    <property type="entry name" value="Aerotolerance_reg_N"/>
</dbReference>
<proteinExistence type="predicted"/>
<keyword evidence="2 5" id="KW-0812">Transmembrane</keyword>
<dbReference type="EMBL" id="QKZV01000005">
    <property type="protein sequence ID" value="PZX62193.1"/>
    <property type="molecule type" value="Genomic_DNA"/>
</dbReference>
<dbReference type="PANTHER" id="PTHR22550:SF5">
    <property type="entry name" value="LEUCINE ZIPPER PROTEIN 4"/>
    <property type="match status" value="1"/>
</dbReference>
<dbReference type="InterPro" id="IPR002035">
    <property type="entry name" value="VWF_A"/>
</dbReference>
<dbReference type="InterPro" id="IPR050768">
    <property type="entry name" value="UPF0353/GerABKA_families"/>
</dbReference>
<accession>A0A2W7RMY6</accession>
<evidence type="ECO:0000256" key="3">
    <source>
        <dbReference type="ARBA" id="ARBA00022989"/>
    </source>
</evidence>
<dbReference type="RefSeq" id="WP_111295209.1">
    <property type="nucleotide sequence ID" value="NZ_QKZV01000005.1"/>
</dbReference>
<dbReference type="InterPro" id="IPR036465">
    <property type="entry name" value="vWFA_dom_sf"/>
</dbReference>
<dbReference type="Proteomes" id="UP000249720">
    <property type="component" value="Unassembled WGS sequence"/>
</dbReference>
<gene>
    <name evidence="7" type="ORF">LX80_01673</name>
</gene>
<evidence type="ECO:0000256" key="1">
    <source>
        <dbReference type="ARBA" id="ARBA00022475"/>
    </source>
</evidence>
<reference evidence="7 8" key="1">
    <citation type="submission" date="2018-06" db="EMBL/GenBank/DDBJ databases">
        <title>Genomic Encyclopedia of Archaeal and Bacterial Type Strains, Phase II (KMG-II): from individual species to whole genera.</title>
        <authorList>
            <person name="Goeker M."/>
        </authorList>
    </citation>
    <scope>NUCLEOTIDE SEQUENCE [LARGE SCALE GENOMIC DNA]</scope>
    <source>
        <strain evidence="7 8">DSM 23241</strain>
    </source>
</reference>
<keyword evidence="3 5" id="KW-1133">Transmembrane helix</keyword>
<dbReference type="Pfam" id="PF00092">
    <property type="entry name" value="VWA"/>
    <property type="match status" value="1"/>
</dbReference>
<feature type="transmembrane region" description="Helical" evidence="5">
    <location>
        <begin position="12"/>
        <end position="31"/>
    </location>
</feature>
<dbReference type="AlphaFoldDB" id="A0A2W7RMY6"/>